<name>A0A3Q8WUT2_9ACTO</name>
<dbReference type="AlphaFoldDB" id="A0A3Q8WUT2"/>
<feature type="region of interest" description="Disordered" evidence="1">
    <location>
        <begin position="127"/>
        <end position="148"/>
    </location>
</feature>
<evidence type="ECO:0000313" key="4">
    <source>
        <dbReference type="Proteomes" id="UP000270021"/>
    </source>
</evidence>
<organism evidence="3 4">
    <name type="scientific">Flaviflexus salsibiostraticola</name>
    <dbReference type="NCBI Taxonomy" id="1282737"/>
    <lineage>
        <taxon>Bacteria</taxon>
        <taxon>Bacillati</taxon>
        <taxon>Actinomycetota</taxon>
        <taxon>Actinomycetes</taxon>
        <taxon>Actinomycetales</taxon>
        <taxon>Actinomycetaceae</taxon>
        <taxon>Flaviflexus</taxon>
    </lineage>
</organism>
<feature type="transmembrane region" description="Helical" evidence="2">
    <location>
        <begin position="95"/>
        <end position="116"/>
    </location>
</feature>
<dbReference type="RefSeq" id="WP_126041137.1">
    <property type="nucleotide sequence ID" value="NZ_CP034438.1"/>
</dbReference>
<feature type="transmembrane region" description="Helical" evidence="2">
    <location>
        <begin position="64"/>
        <end position="89"/>
    </location>
</feature>
<reference evidence="3 4" key="1">
    <citation type="submission" date="2018-12" db="EMBL/GenBank/DDBJ databases">
        <title>Complete genome sequence of Flaviflexus salsibiostraticola KCTC 33148.</title>
        <authorList>
            <person name="Bae J.-W."/>
        </authorList>
    </citation>
    <scope>NUCLEOTIDE SEQUENCE [LARGE SCALE GENOMIC DNA]</scope>
    <source>
        <strain evidence="3 4">KCTC 33148</strain>
    </source>
</reference>
<evidence type="ECO:0000256" key="2">
    <source>
        <dbReference type="SAM" id="Phobius"/>
    </source>
</evidence>
<keyword evidence="4" id="KW-1185">Reference proteome</keyword>
<keyword evidence="2" id="KW-0812">Transmembrane</keyword>
<dbReference type="InterPro" id="IPR009937">
    <property type="entry name" value="Phage_holin_3_6"/>
</dbReference>
<dbReference type="EMBL" id="CP034438">
    <property type="protein sequence ID" value="AZN30419.1"/>
    <property type="molecule type" value="Genomic_DNA"/>
</dbReference>
<keyword evidence="2" id="KW-0472">Membrane</keyword>
<sequence length="148" mass="15588">MSAMDAGHGAVPAGDSEAEIRARNESLGELFSRLTENLSILMRQEVALAKAEATESAKRAGSGIGMFAGGAVAALLFLIFLSTALMWALASGMHAGWAALIVALLWAIAAAVLVWLGKKQMDEIKGLPKTQESLQDIPPTMNPKEQTP</sequence>
<dbReference type="Proteomes" id="UP000270021">
    <property type="component" value="Chromosome"/>
</dbReference>
<dbReference type="KEGG" id="fsl:EJO69_08965"/>
<evidence type="ECO:0000256" key="1">
    <source>
        <dbReference type="SAM" id="MobiDB-lite"/>
    </source>
</evidence>
<protein>
    <submittedName>
        <fullName evidence="3">Phage holin family protein</fullName>
    </submittedName>
</protein>
<proteinExistence type="predicted"/>
<dbReference type="OrthoDB" id="3216929at2"/>
<accession>A0A3Q8WUT2</accession>
<gene>
    <name evidence="3" type="ORF">EJO69_08965</name>
</gene>
<keyword evidence="2" id="KW-1133">Transmembrane helix</keyword>
<evidence type="ECO:0000313" key="3">
    <source>
        <dbReference type="EMBL" id="AZN30419.1"/>
    </source>
</evidence>
<dbReference type="Pfam" id="PF07332">
    <property type="entry name" value="Phage_holin_3_6"/>
    <property type="match status" value="1"/>
</dbReference>